<evidence type="ECO:0000256" key="3">
    <source>
        <dbReference type="ARBA" id="ARBA00022989"/>
    </source>
</evidence>
<dbReference type="GO" id="GO:0036464">
    <property type="term" value="C:cytoplasmic ribonucleoprotein granule"/>
    <property type="evidence" value="ECO:0007669"/>
    <property type="project" value="Ensembl"/>
</dbReference>
<protein>
    <submittedName>
        <fullName evidence="7">Zinc transporter ZIP2 isoform X1</fullName>
    </submittedName>
</protein>
<organism evidence="6 7">
    <name type="scientific">Mus caroli</name>
    <name type="common">Ryukyu mouse</name>
    <name type="synonym">Ricefield mouse</name>
    <dbReference type="NCBI Taxonomy" id="10089"/>
    <lineage>
        <taxon>Eukaryota</taxon>
        <taxon>Metazoa</taxon>
        <taxon>Chordata</taxon>
        <taxon>Craniata</taxon>
        <taxon>Vertebrata</taxon>
        <taxon>Euteleostomi</taxon>
        <taxon>Mammalia</taxon>
        <taxon>Eutheria</taxon>
        <taxon>Euarchontoglires</taxon>
        <taxon>Glires</taxon>
        <taxon>Rodentia</taxon>
        <taxon>Myomorpha</taxon>
        <taxon>Muroidea</taxon>
        <taxon>Muridae</taxon>
        <taxon>Murinae</taxon>
        <taxon>Mus</taxon>
        <taxon>Mus</taxon>
    </lineage>
</organism>
<accession>A0A6P5R209</accession>
<evidence type="ECO:0000256" key="1">
    <source>
        <dbReference type="ARBA" id="ARBA00004141"/>
    </source>
</evidence>
<gene>
    <name evidence="7" type="primary">Slc39a2</name>
</gene>
<dbReference type="PANTHER" id="PTHR11040:SF120">
    <property type="entry name" value="ZINC TRANSPORTER ZIP2"/>
    <property type="match status" value="1"/>
</dbReference>
<feature type="transmembrane region" description="Helical" evidence="5">
    <location>
        <begin position="255"/>
        <end position="277"/>
    </location>
</feature>
<dbReference type="GO" id="GO:0005385">
    <property type="term" value="F:zinc ion transmembrane transporter activity"/>
    <property type="evidence" value="ECO:0007669"/>
    <property type="project" value="Ensembl"/>
</dbReference>
<dbReference type="GO" id="GO:0070574">
    <property type="term" value="P:cadmium ion transmembrane transport"/>
    <property type="evidence" value="ECO:0007669"/>
    <property type="project" value="Ensembl"/>
</dbReference>
<evidence type="ECO:0000256" key="2">
    <source>
        <dbReference type="ARBA" id="ARBA00022692"/>
    </source>
</evidence>
<dbReference type="Proteomes" id="UP000515126">
    <property type="component" value="Chromosome 14"/>
</dbReference>
<feature type="transmembrane region" description="Helical" evidence="5">
    <location>
        <begin position="44"/>
        <end position="64"/>
    </location>
</feature>
<keyword evidence="2 5" id="KW-0812">Transmembrane</keyword>
<proteinExistence type="predicted"/>
<feature type="transmembrane region" description="Helical" evidence="5">
    <location>
        <begin position="107"/>
        <end position="124"/>
    </location>
</feature>
<dbReference type="InterPro" id="IPR003689">
    <property type="entry name" value="ZIP"/>
</dbReference>
<keyword evidence="3 5" id="KW-1133">Transmembrane helix</keyword>
<dbReference type="AlphaFoldDB" id="A0A6P5R209"/>
<dbReference type="Pfam" id="PF02535">
    <property type="entry name" value="Zip"/>
    <property type="match status" value="1"/>
</dbReference>
<keyword evidence="6" id="KW-1185">Reference proteome</keyword>
<evidence type="ECO:0000313" key="7">
    <source>
        <dbReference type="RefSeq" id="XP_021038245.1"/>
    </source>
</evidence>
<feature type="transmembrane region" description="Helical" evidence="5">
    <location>
        <begin position="223"/>
        <end position="249"/>
    </location>
</feature>
<dbReference type="GO" id="GO:0031410">
    <property type="term" value="C:cytoplasmic vesicle"/>
    <property type="evidence" value="ECO:0007669"/>
    <property type="project" value="Ensembl"/>
</dbReference>
<dbReference type="CTD" id="29986"/>
<dbReference type="PANTHER" id="PTHR11040">
    <property type="entry name" value="ZINC/IRON TRANSPORTER"/>
    <property type="match status" value="1"/>
</dbReference>
<feature type="transmembrane region" description="Helical" evidence="5">
    <location>
        <begin position="289"/>
        <end position="308"/>
    </location>
</feature>
<dbReference type="GO" id="GO:0030216">
    <property type="term" value="P:keratinocyte differentiation"/>
    <property type="evidence" value="ECO:0007669"/>
    <property type="project" value="Ensembl"/>
</dbReference>
<feature type="transmembrane region" description="Helical" evidence="5">
    <location>
        <begin position="12"/>
        <end position="32"/>
    </location>
</feature>
<name>A0A6P5R209_MUSCR</name>
<dbReference type="KEGG" id="mcal:110309854"/>
<keyword evidence="4 5" id="KW-0472">Membrane</keyword>
<dbReference type="RefSeq" id="XP_021038245.1">
    <property type="nucleotide sequence ID" value="XM_021182586.1"/>
</dbReference>
<evidence type="ECO:0000256" key="5">
    <source>
        <dbReference type="SAM" id="Phobius"/>
    </source>
</evidence>
<comment type="subcellular location">
    <subcellularLocation>
        <location evidence="1">Membrane</location>
        <topology evidence="1">Multi-pass membrane protein</topology>
    </subcellularLocation>
</comment>
<reference evidence="7" key="1">
    <citation type="submission" date="2025-08" db="UniProtKB">
        <authorList>
            <consortium name="RefSeq"/>
        </authorList>
    </citation>
    <scope>IDENTIFICATION</scope>
</reference>
<sequence>MEVLLGVKIGCLLALLVLTLGCGLTPIYVKWFQMDAATGHHHRVLSLLGCTSAGVFLGAGLMHMTAEALEGIESEIQKFVVQNSTGSKGNSSRDAASSYVEYPYGELVISLGFFFVFLLESLALQCCHGAAGGSTVQEEEWGGTHAFGFHKHPAVPSPSRGPLRALVLLLSLSFHSVFEGLAVGLQATVAATIQLCVAVLAHKGLVVFSVGLRLGKISTGPRWATFCILSLALMSPVGLALGLTVAGGASGQTQGLAQAVLEGIAAGTFLYVTFLEILPRELACPEAPLAKYGCVAAGFAFMALIALWA</sequence>
<dbReference type="GO" id="GO:0005886">
    <property type="term" value="C:plasma membrane"/>
    <property type="evidence" value="ECO:0007669"/>
    <property type="project" value="Ensembl"/>
</dbReference>
<evidence type="ECO:0000256" key="4">
    <source>
        <dbReference type="ARBA" id="ARBA00023136"/>
    </source>
</evidence>
<dbReference type="GeneID" id="110309854"/>
<evidence type="ECO:0000313" key="6">
    <source>
        <dbReference type="Proteomes" id="UP000515126"/>
    </source>
</evidence>